<evidence type="ECO:0000256" key="9">
    <source>
        <dbReference type="SAM" id="Phobius"/>
    </source>
</evidence>
<dbReference type="CDD" id="cd06853">
    <property type="entry name" value="GT_WecA_like"/>
    <property type="match status" value="1"/>
</dbReference>
<evidence type="ECO:0000313" key="11">
    <source>
        <dbReference type="Proteomes" id="UP000824001"/>
    </source>
</evidence>
<keyword evidence="3 10" id="KW-0808">Transferase</keyword>
<feature type="transmembrane region" description="Helical" evidence="9">
    <location>
        <begin position="12"/>
        <end position="33"/>
    </location>
</feature>
<dbReference type="GO" id="GO:0005886">
    <property type="term" value="C:plasma membrane"/>
    <property type="evidence" value="ECO:0007669"/>
    <property type="project" value="UniProtKB-SubCell"/>
</dbReference>
<proteinExistence type="predicted"/>
<dbReference type="GO" id="GO:0071555">
    <property type="term" value="P:cell wall organization"/>
    <property type="evidence" value="ECO:0007669"/>
    <property type="project" value="TreeGrafter"/>
</dbReference>
<dbReference type="GO" id="GO:0016780">
    <property type="term" value="F:phosphotransferase activity, for other substituted phosphate groups"/>
    <property type="evidence" value="ECO:0007669"/>
    <property type="project" value="InterPro"/>
</dbReference>
<dbReference type="PROSITE" id="PS01348">
    <property type="entry name" value="MRAY_2"/>
    <property type="match status" value="1"/>
</dbReference>
<organism evidence="10 11">
    <name type="scientific">Candidatus Scatomorpha merdipullorum</name>
    <dbReference type="NCBI Taxonomy" id="2840927"/>
    <lineage>
        <taxon>Bacteria</taxon>
        <taxon>Bacillati</taxon>
        <taxon>Bacillota</taxon>
        <taxon>Clostridia</taxon>
        <taxon>Eubacteriales</taxon>
        <taxon>Candidatus Scatomorpha</taxon>
    </lineage>
</organism>
<dbReference type="GO" id="GO:0044038">
    <property type="term" value="P:cell wall macromolecule biosynthetic process"/>
    <property type="evidence" value="ECO:0007669"/>
    <property type="project" value="TreeGrafter"/>
</dbReference>
<keyword evidence="5 9" id="KW-1133">Transmembrane helix</keyword>
<sequence length="376" mass="40363">MLPNLELWVRILLAIAIAFAISFAATPVVKSFATKMGAIDVPDGKRRVHDHPIPRMGGLAIFLGFLLSVVLFADITRQVRGVLLGAVLIVACGAIDDVVNLRAWIKLLVQIAAAVIAVAHGVVIEFFSNPNIFSPYELLNLGWLAIPVTVLWIVGITNSVNLIDGLDGLAVGVSTIASTTMFVVALLVSEGNVALLLAALMGACIGFMPYNLNPAKIFMGDTGALLLGYVLSTVSVVGMFKTYALVTFVVPILALFLPLFDTVCAFFRRLLRGQSPMHPDRGHLHHRLIDMGLSQKQAVAILYSLSAILGLCAVVLATTGTVRTILIVVAALAAVAIGLFISRTLKGHHYRPPVDPSLEGVEEEHNVHHRKEEPHD</sequence>
<evidence type="ECO:0000256" key="2">
    <source>
        <dbReference type="ARBA" id="ARBA00022475"/>
    </source>
</evidence>
<feature type="binding site" evidence="7">
    <location>
        <position position="221"/>
    </location>
    <ligand>
        <name>Mg(2+)</name>
        <dbReference type="ChEBI" id="CHEBI:18420"/>
    </ligand>
</feature>
<comment type="subcellular location">
    <subcellularLocation>
        <location evidence="1">Cell membrane</location>
        <topology evidence="1">Multi-pass membrane protein</topology>
    </subcellularLocation>
</comment>
<feature type="transmembrane region" description="Helical" evidence="9">
    <location>
        <begin position="53"/>
        <end position="73"/>
    </location>
</feature>
<keyword evidence="7" id="KW-0479">Metal-binding</keyword>
<feature type="transmembrane region" description="Helical" evidence="9">
    <location>
        <begin position="324"/>
        <end position="341"/>
    </location>
</feature>
<dbReference type="PANTHER" id="PTHR22926">
    <property type="entry name" value="PHOSPHO-N-ACETYLMURAMOYL-PENTAPEPTIDE-TRANSFERASE"/>
    <property type="match status" value="1"/>
</dbReference>
<feature type="binding site" evidence="7">
    <location>
        <position position="161"/>
    </location>
    <ligand>
        <name>Mg(2+)</name>
        <dbReference type="ChEBI" id="CHEBI:18420"/>
    </ligand>
</feature>
<dbReference type="InterPro" id="IPR018480">
    <property type="entry name" value="PNAcMuramoyl-5peptid_Trfase_CS"/>
</dbReference>
<dbReference type="PANTHER" id="PTHR22926:SF3">
    <property type="entry name" value="UNDECAPRENYL-PHOSPHATE ALPHA-N-ACETYLGLUCOSAMINYL 1-PHOSPHATE TRANSFERASE"/>
    <property type="match status" value="1"/>
</dbReference>
<protein>
    <submittedName>
        <fullName evidence="10">Undecaprenyl/decaprenyl-phosphate alpha-N-acetylglucosaminyl 1-phosphate transferase</fullName>
    </submittedName>
</protein>
<reference evidence="10" key="1">
    <citation type="submission" date="2020-10" db="EMBL/GenBank/DDBJ databases">
        <authorList>
            <person name="Gilroy R."/>
        </authorList>
    </citation>
    <scope>NUCLEOTIDE SEQUENCE</scope>
    <source>
        <strain evidence="10">ChiHjej10B9-9673</strain>
    </source>
</reference>
<accession>A0A9D1JVY5</accession>
<dbReference type="AlphaFoldDB" id="A0A9D1JVY5"/>
<dbReference type="Pfam" id="PF00953">
    <property type="entry name" value="Glycos_transf_4"/>
    <property type="match status" value="1"/>
</dbReference>
<feature type="compositionally biased region" description="Basic and acidic residues" evidence="8">
    <location>
        <begin position="363"/>
        <end position="376"/>
    </location>
</feature>
<evidence type="ECO:0000256" key="6">
    <source>
        <dbReference type="ARBA" id="ARBA00023136"/>
    </source>
</evidence>
<keyword evidence="4 9" id="KW-0812">Transmembrane</keyword>
<comment type="caution">
    <text evidence="10">The sequence shown here is derived from an EMBL/GenBank/DDBJ whole genome shotgun (WGS) entry which is preliminary data.</text>
</comment>
<feature type="transmembrane region" description="Helical" evidence="9">
    <location>
        <begin position="139"/>
        <end position="157"/>
    </location>
</feature>
<name>A0A9D1JVY5_9FIRM</name>
<dbReference type="InterPro" id="IPR000715">
    <property type="entry name" value="Glycosyl_transferase_4"/>
</dbReference>
<feature type="transmembrane region" description="Helical" evidence="9">
    <location>
        <begin position="169"/>
        <end position="188"/>
    </location>
</feature>
<feature type="transmembrane region" description="Helical" evidence="9">
    <location>
        <begin position="298"/>
        <end position="318"/>
    </location>
</feature>
<comment type="cofactor">
    <cofactor evidence="7">
        <name>Mg(2+)</name>
        <dbReference type="ChEBI" id="CHEBI:18420"/>
    </cofactor>
</comment>
<evidence type="ECO:0000313" key="10">
    <source>
        <dbReference type="EMBL" id="HIS66729.1"/>
    </source>
</evidence>
<keyword evidence="7" id="KW-0460">Magnesium</keyword>
<evidence type="ECO:0000256" key="3">
    <source>
        <dbReference type="ARBA" id="ARBA00022679"/>
    </source>
</evidence>
<feature type="transmembrane region" description="Helical" evidence="9">
    <location>
        <begin position="194"/>
        <end position="212"/>
    </location>
</feature>
<gene>
    <name evidence="10" type="ORF">IAC18_04105</name>
</gene>
<keyword evidence="6 9" id="KW-0472">Membrane</keyword>
<keyword evidence="2" id="KW-1003">Cell membrane</keyword>
<evidence type="ECO:0000256" key="8">
    <source>
        <dbReference type="SAM" id="MobiDB-lite"/>
    </source>
</evidence>
<feature type="transmembrane region" description="Helical" evidence="9">
    <location>
        <begin position="107"/>
        <end position="127"/>
    </location>
</feature>
<feature type="transmembrane region" description="Helical" evidence="9">
    <location>
        <begin position="246"/>
        <end position="267"/>
    </location>
</feature>
<evidence type="ECO:0000256" key="5">
    <source>
        <dbReference type="ARBA" id="ARBA00022989"/>
    </source>
</evidence>
<evidence type="ECO:0000256" key="4">
    <source>
        <dbReference type="ARBA" id="ARBA00022692"/>
    </source>
</evidence>
<reference evidence="10" key="2">
    <citation type="journal article" date="2021" name="PeerJ">
        <title>Extensive microbial diversity within the chicken gut microbiome revealed by metagenomics and culture.</title>
        <authorList>
            <person name="Gilroy R."/>
            <person name="Ravi A."/>
            <person name="Getino M."/>
            <person name="Pursley I."/>
            <person name="Horton D.L."/>
            <person name="Alikhan N.F."/>
            <person name="Baker D."/>
            <person name="Gharbi K."/>
            <person name="Hall N."/>
            <person name="Watson M."/>
            <person name="Adriaenssens E.M."/>
            <person name="Foster-Nyarko E."/>
            <person name="Jarju S."/>
            <person name="Secka A."/>
            <person name="Antonio M."/>
            <person name="Oren A."/>
            <person name="Chaudhuri R.R."/>
            <person name="La Ragione R."/>
            <person name="Hildebrand F."/>
            <person name="Pallen M.J."/>
        </authorList>
    </citation>
    <scope>NUCLEOTIDE SEQUENCE</scope>
    <source>
        <strain evidence="10">ChiHjej10B9-9673</strain>
    </source>
</reference>
<evidence type="ECO:0000256" key="7">
    <source>
        <dbReference type="PIRSR" id="PIRSR600715-1"/>
    </source>
</evidence>
<dbReference type="EMBL" id="DVJK01000113">
    <property type="protein sequence ID" value="HIS66729.1"/>
    <property type="molecule type" value="Genomic_DNA"/>
</dbReference>
<dbReference type="GO" id="GO:0009103">
    <property type="term" value="P:lipopolysaccharide biosynthetic process"/>
    <property type="evidence" value="ECO:0007669"/>
    <property type="project" value="TreeGrafter"/>
</dbReference>
<evidence type="ECO:0000256" key="1">
    <source>
        <dbReference type="ARBA" id="ARBA00004651"/>
    </source>
</evidence>
<feature type="transmembrane region" description="Helical" evidence="9">
    <location>
        <begin position="224"/>
        <end position="240"/>
    </location>
</feature>
<dbReference type="GO" id="GO:0046872">
    <property type="term" value="F:metal ion binding"/>
    <property type="evidence" value="ECO:0007669"/>
    <property type="project" value="UniProtKB-KW"/>
</dbReference>
<feature type="region of interest" description="Disordered" evidence="8">
    <location>
        <begin position="352"/>
        <end position="376"/>
    </location>
</feature>
<dbReference type="Proteomes" id="UP000824001">
    <property type="component" value="Unassembled WGS sequence"/>
</dbReference>